<dbReference type="InterPro" id="IPR013078">
    <property type="entry name" value="His_Pase_superF_clade-1"/>
</dbReference>
<proteinExistence type="predicted"/>
<dbReference type="PANTHER" id="PTHR48100:SF1">
    <property type="entry name" value="HISTIDINE PHOSPHATASE FAMILY PROTEIN-RELATED"/>
    <property type="match status" value="1"/>
</dbReference>
<keyword evidence="3" id="KW-0378">Hydrolase</keyword>
<evidence type="ECO:0000313" key="3">
    <source>
        <dbReference type="EMBL" id="MEE2041007.1"/>
    </source>
</evidence>
<organism evidence="3 4">
    <name type="scientific">Nocardiopsis codii</name>
    <dbReference type="NCBI Taxonomy" id="3065942"/>
    <lineage>
        <taxon>Bacteria</taxon>
        <taxon>Bacillati</taxon>
        <taxon>Actinomycetota</taxon>
        <taxon>Actinomycetes</taxon>
        <taxon>Streptosporangiales</taxon>
        <taxon>Nocardiopsidaceae</taxon>
        <taxon>Nocardiopsis</taxon>
    </lineage>
</organism>
<dbReference type="InterPro" id="IPR001345">
    <property type="entry name" value="PG/BPGM_mutase_AS"/>
</dbReference>
<dbReference type="SUPFAM" id="SSF53254">
    <property type="entry name" value="Phosphoglycerate mutase-like"/>
    <property type="match status" value="1"/>
</dbReference>
<keyword evidence="2" id="KW-0413">Isomerase</keyword>
<dbReference type="PROSITE" id="PS00175">
    <property type="entry name" value="PG_MUTASE"/>
    <property type="match status" value="1"/>
</dbReference>
<comment type="caution">
    <text evidence="3">The sequence shown here is derived from an EMBL/GenBank/DDBJ whole genome shotgun (WGS) entry which is preliminary data.</text>
</comment>
<dbReference type="CDD" id="cd07067">
    <property type="entry name" value="HP_PGM_like"/>
    <property type="match status" value="1"/>
</dbReference>
<dbReference type="Proteomes" id="UP001356095">
    <property type="component" value="Unassembled WGS sequence"/>
</dbReference>
<keyword evidence="4" id="KW-1185">Reference proteome</keyword>
<dbReference type="Pfam" id="PF00300">
    <property type="entry name" value="His_Phos_1"/>
    <property type="match status" value="1"/>
</dbReference>
<sequence length="211" mass="22789">MTRLLLVRHGETTWNEERRLQGQQDVGLSEAGRRQVSALAETVGYLAPGYVVTSGLRRTRETAEVLGVRADARDPRLNEAYLAGWEGRYSAQIREEDDGVYAAWRAGRFHPPGAESFSELTERVLAGIDAAVREAAAHGHEQVMAVTHGGPARAFLTAAVGLDPARTVPSHPASLSIVDLDPRAGSLTEPGAARLRLFNYSPAMSPLDPPD</sequence>
<keyword evidence="1" id="KW-0324">Glycolysis</keyword>
<dbReference type="InterPro" id="IPR050275">
    <property type="entry name" value="PGM_Phosphatase"/>
</dbReference>
<dbReference type="PANTHER" id="PTHR48100">
    <property type="entry name" value="BROAD-SPECIFICITY PHOSPHATASE YOR283W-RELATED"/>
    <property type="match status" value="1"/>
</dbReference>
<evidence type="ECO:0000313" key="4">
    <source>
        <dbReference type="Proteomes" id="UP001356095"/>
    </source>
</evidence>
<evidence type="ECO:0000256" key="1">
    <source>
        <dbReference type="ARBA" id="ARBA00023152"/>
    </source>
</evidence>
<dbReference type="GO" id="GO:0016787">
    <property type="term" value="F:hydrolase activity"/>
    <property type="evidence" value="ECO:0007669"/>
    <property type="project" value="UniProtKB-KW"/>
</dbReference>
<reference evidence="3 4" key="1">
    <citation type="submission" date="2023-08" db="EMBL/GenBank/DDBJ databases">
        <authorList>
            <person name="Girao M."/>
            <person name="Carvalho M.F."/>
        </authorList>
    </citation>
    <scope>NUCLEOTIDE SEQUENCE [LARGE SCALE GENOMIC DNA]</scope>
    <source>
        <strain evidence="3 4">CT-R113</strain>
    </source>
</reference>
<evidence type="ECO:0000256" key="2">
    <source>
        <dbReference type="ARBA" id="ARBA00023235"/>
    </source>
</evidence>
<name>A0ABU7KHC3_9ACTN</name>
<dbReference type="SMART" id="SM00855">
    <property type="entry name" value="PGAM"/>
    <property type="match status" value="1"/>
</dbReference>
<dbReference type="Gene3D" id="3.40.50.1240">
    <property type="entry name" value="Phosphoglycerate mutase-like"/>
    <property type="match status" value="1"/>
</dbReference>
<gene>
    <name evidence="3" type="ORF">Q8791_27675</name>
</gene>
<dbReference type="EC" id="3.1.3.-" evidence="3"/>
<accession>A0ABU7KHC3</accession>
<protein>
    <submittedName>
        <fullName evidence="3">Histidine phosphatase family protein</fullName>
        <ecNumber evidence="3">3.1.3.-</ecNumber>
    </submittedName>
</protein>
<dbReference type="EMBL" id="JAUZMY010000039">
    <property type="protein sequence ID" value="MEE2041007.1"/>
    <property type="molecule type" value="Genomic_DNA"/>
</dbReference>
<dbReference type="InterPro" id="IPR029033">
    <property type="entry name" value="His_PPase_superfam"/>
</dbReference>
<dbReference type="RefSeq" id="WP_330094771.1">
    <property type="nucleotide sequence ID" value="NZ_JAUZMY010000039.1"/>
</dbReference>